<sequence length="139" mass="14462">MNVSVVAPAVPRWVARRVAPVAAVIALVMVPWSVGLGFTLPATAQARHWNVAWVGLDLALALGLAATAWWGFRRDRRAATAATVTGTLALVDAWFDVCTAEAGGPLLLAVAMAVLGELPLAAACLWLARTVARARPAAS</sequence>
<reference evidence="2 3" key="1">
    <citation type="submission" date="2019-09" db="EMBL/GenBank/DDBJ databases">
        <title>Goodfellowia gen. nov., a new genus of the Pseudonocardineae related to Actinoalloteichus, containing Goodfellowia coeruleoviolacea gen. nov., comb. nov. gen. nov., comb. nov.</title>
        <authorList>
            <person name="Labeda D."/>
        </authorList>
    </citation>
    <scope>NUCLEOTIDE SEQUENCE [LARGE SCALE GENOMIC DNA]</scope>
    <source>
        <strain evidence="2 3">AN110305</strain>
    </source>
</reference>
<reference evidence="2 3" key="2">
    <citation type="submission" date="2019-09" db="EMBL/GenBank/DDBJ databases">
        <authorList>
            <person name="Jin C."/>
        </authorList>
    </citation>
    <scope>NUCLEOTIDE SEQUENCE [LARGE SCALE GENOMIC DNA]</scope>
    <source>
        <strain evidence="2 3">AN110305</strain>
    </source>
</reference>
<dbReference type="RefSeq" id="WP_149853440.1">
    <property type="nucleotide sequence ID" value="NZ_VUOB01000063.1"/>
</dbReference>
<evidence type="ECO:0000313" key="2">
    <source>
        <dbReference type="EMBL" id="KAA2254075.1"/>
    </source>
</evidence>
<dbReference type="Proteomes" id="UP000323454">
    <property type="component" value="Unassembled WGS sequence"/>
</dbReference>
<dbReference type="EMBL" id="VUOB01000063">
    <property type="protein sequence ID" value="KAA2254075.1"/>
    <property type="molecule type" value="Genomic_DNA"/>
</dbReference>
<keyword evidence="1" id="KW-0812">Transmembrane</keyword>
<protein>
    <recommendedName>
        <fullName evidence="4">LPXTG-motif cell wall anchor domain-containing protein</fullName>
    </recommendedName>
</protein>
<evidence type="ECO:0008006" key="4">
    <source>
        <dbReference type="Google" id="ProtNLM"/>
    </source>
</evidence>
<organism evidence="2 3">
    <name type="scientific">Solihabitans fulvus</name>
    <dbReference type="NCBI Taxonomy" id="1892852"/>
    <lineage>
        <taxon>Bacteria</taxon>
        <taxon>Bacillati</taxon>
        <taxon>Actinomycetota</taxon>
        <taxon>Actinomycetes</taxon>
        <taxon>Pseudonocardiales</taxon>
        <taxon>Pseudonocardiaceae</taxon>
        <taxon>Solihabitans</taxon>
    </lineage>
</organism>
<feature type="transmembrane region" description="Helical" evidence="1">
    <location>
        <begin position="21"/>
        <end position="40"/>
    </location>
</feature>
<dbReference type="AlphaFoldDB" id="A0A5B2WRF2"/>
<comment type="caution">
    <text evidence="2">The sequence shown here is derived from an EMBL/GenBank/DDBJ whole genome shotgun (WGS) entry which is preliminary data.</text>
</comment>
<evidence type="ECO:0000313" key="3">
    <source>
        <dbReference type="Proteomes" id="UP000323454"/>
    </source>
</evidence>
<feature type="transmembrane region" description="Helical" evidence="1">
    <location>
        <begin position="107"/>
        <end position="128"/>
    </location>
</feature>
<feature type="transmembrane region" description="Helical" evidence="1">
    <location>
        <begin position="52"/>
        <end position="71"/>
    </location>
</feature>
<keyword evidence="1" id="KW-1133">Transmembrane helix</keyword>
<keyword evidence="3" id="KW-1185">Reference proteome</keyword>
<feature type="transmembrane region" description="Helical" evidence="1">
    <location>
        <begin position="78"/>
        <end position="95"/>
    </location>
</feature>
<evidence type="ECO:0000256" key="1">
    <source>
        <dbReference type="SAM" id="Phobius"/>
    </source>
</evidence>
<dbReference type="OrthoDB" id="4948328at2"/>
<name>A0A5B2WRF2_9PSEU</name>
<keyword evidence="1" id="KW-0472">Membrane</keyword>
<proteinExistence type="predicted"/>
<accession>A0A5B2WRF2</accession>
<gene>
    <name evidence="2" type="ORF">F0L68_31180</name>
</gene>